<dbReference type="Pfam" id="PF01636">
    <property type="entry name" value="APH"/>
    <property type="match status" value="1"/>
</dbReference>
<protein>
    <submittedName>
        <fullName evidence="2">Phosphotransferase</fullName>
    </submittedName>
</protein>
<comment type="caution">
    <text evidence="2">The sequence shown here is derived from an EMBL/GenBank/DDBJ whole genome shotgun (WGS) entry which is preliminary data.</text>
</comment>
<evidence type="ECO:0000313" key="3">
    <source>
        <dbReference type="Proteomes" id="UP001596074"/>
    </source>
</evidence>
<name>A0ABW0ZWM7_9ACTN</name>
<dbReference type="PANTHER" id="PTHR21310:SF42">
    <property type="entry name" value="BIFUNCTIONAL AAC_APH"/>
    <property type="match status" value="1"/>
</dbReference>
<proteinExistence type="predicted"/>
<gene>
    <name evidence="2" type="ORF">ACFPZN_12585</name>
</gene>
<organism evidence="2 3">
    <name type="scientific">Actinomadura rugatobispora</name>
    <dbReference type="NCBI Taxonomy" id="1994"/>
    <lineage>
        <taxon>Bacteria</taxon>
        <taxon>Bacillati</taxon>
        <taxon>Actinomycetota</taxon>
        <taxon>Actinomycetes</taxon>
        <taxon>Streptosporangiales</taxon>
        <taxon>Thermomonosporaceae</taxon>
        <taxon>Actinomadura</taxon>
    </lineage>
</organism>
<evidence type="ECO:0000259" key="1">
    <source>
        <dbReference type="Pfam" id="PF01636"/>
    </source>
</evidence>
<dbReference type="Gene3D" id="3.90.1200.10">
    <property type="match status" value="1"/>
</dbReference>
<accession>A0ABW0ZWM7</accession>
<dbReference type="Gene3D" id="3.30.200.20">
    <property type="entry name" value="Phosphorylase Kinase, domain 1"/>
    <property type="match status" value="1"/>
</dbReference>
<sequence length="311" mass="33063">MDATAREWAPEHEVGPDLAARLVAERLPEFRGVAMEPLGIGWDNTVFVAGGEWVFRFPRRSIAVPLIEREIAALPVLGPRLPLPIPAPEYVARGGSPDFPWPFWGARMVPGRELAEAGPGDGARERAAAGAGRFLRALHDPVLVPRVDLPSDPLRRGDAPYRAGLARTRLQALAEQGLWEPDPAAWALLDAAPGAPPPGGTAVCHGDLHARHLMIGDDGIAAGVIDWGDVCLADPAVDLSLAYGAFAGTARAVLLEAYGRPVPPERELAARVLAVFLCAALAQYAAAEGHRMLLAEALTGIGRAARDCRER</sequence>
<dbReference type="Proteomes" id="UP001596074">
    <property type="component" value="Unassembled WGS sequence"/>
</dbReference>
<keyword evidence="3" id="KW-1185">Reference proteome</keyword>
<dbReference type="EMBL" id="JBHSON010000014">
    <property type="protein sequence ID" value="MFC5746451.1"/>
    <property type="molecule type" value="Genomic_DNA"/>
</dbReference>
<dbReference type="SUPFAM" id="SSF56112">
    <property type="entry name" value="Protein kinase-like (PK-like)"/>
    <property type="match status" value="1"/>
</dbReference>
<reference evidence="3" key="1">
    <citation type="journal article" date="2019" name="Int. J. Syst. Evol. Microbiol.">
        <title>The Global Catalogue of Microorganisms (GCM) 10K type strain sequencing project: providing services to taxonomists for standard genome sequencing and annotation.</title>
        <authorList>
            <consortium name="The Broad Institute Genomics Platform"/>
            <consortium name="The Broad Institute Genome Sequencing Center for Infectious Disease"/>
            <person name="Wu L."/>
            <person name="Ma J."/>
        </authorList>
    </citation>
    <scope>NUCLEOTIDE SEQUENCE [LARGE SCALE GENOMIC DNA]</scope>
    <source>
        <strain evidence="3">KCTC 42087</strain>
    </source>
</reference>
<dbReference type="RefSeq" id="WP_378282073.1">
    <property type="nucleotide sequence ID" value="NZ_JBHSON010000014.1"/>
</dbReference>
<dbReference type="PANTHER" id="PTHR21310">
    <property type="entry name" value="AMINOGLYCOSIDE PHOSPHOTRANSFERASE-RELATED-RELATED"/>
    <property type="match status" value="1"/>
</dbReference>
<feature type="domain" description="Aminoglycoside phosphotransferase" evidence="1">
    <location>
        <begin position="36"/>
        <end position="261"/>
    </location>
</feature>
<evidence type="ECO:0000313" key="2">
    <source>
        <dbReference type="EMBL" id="MFC5746451.1"/>
    </source>
</evidence>
<dbReference type="InterPro" id="IPR002575">
    <property type="entry name" value="Aminoglycoside_PTrfase"/>
</dbReference>
<dbReference type="InterPro" id="IPR051678">
    <property type="entry name" value="AGP_Transferase"/>
</dbReference>
<dbReference type="InterPro" id="IPR011009">
    <property type="entry name" value="Kinase-like_dom_sf"/>
</dbReference>